<evidence type="ECO:0000256" key="4">
    <source>
        <dbReference type="ARBA" id="ARBA00022989"/>
    </source>
</evidence>
<feature type="transmembrane region" description="Helical" evidence="6">
    <location>
        <begin position="169"/>
        <end position="188"/>
    </location>
</feature>
<dbReference type="KEGG" id="tce:A3L02_01950"/>
<proteinExistence type="predicted"/>
<evidence type="ECO:0000313" key="8">
    <source>
        <dbReference type="EMBL" id="ASI98413.1"/>
    </source>
</evidence>
<evidence type="ECO:0000256" key="6">
    <source>
        <dbReference type="SAM" id="Phobius"/>
    </source>
</evidence>
<keyword evidence="3 6" id="KW-0812">Transmembrane</keyword>
<keyword evidence="5 6" id="KW-0472">Membrane</keyword>
<feature type="domain" description="EamA" evidence="7">
    <location>
        <begin position="139"/>
        <end position="269"/>
    </location>
</feature>
<dbReference type="EMBL" id="CP014854">
    <property type="protein sequence ID" value="ASI98413.1"/>
    <property type="molecule type" value="Genomic_DNA"/>
</dbReference>
<feature type="transmembrane region" description="Helical" evidence="6">
    <location>
        <begin position="231"/>
        <end position="249"/>
    </location>
</feature>
<keyword evidence="9" id="KW-1185">Reference proteome</keyword>
<dbReference type="GeneID" id="33323475"/>
<feature type="transmembrane region" description="Helical" evidence="6">
    <location>
        <begin position="89"/>
        <end position="108"/>
    </location>
</feature>
<keyword evidence="2" id="KW-1003">Cell membrane</keyword>
<evidence type="ECO:0000313" key="9">
    <source>
        <dbReference type="Proteomes" id="UP000197156"/>
    </source>
</evidence>
<feature type="transmembrane region" description="Helical" evidence="6">
    <location>
        <begin position="117"/>
        <end position="137"/>
    </location>
</feature>
<dbReference type="Pfam" id="PF00892">
    <property type="entry name" value="EamA"/>
    <property type="match status" value="2"/>
</dbReference>
<dbReference type="InterPro" id="IPR037185">
    <property type="entry name" value="EmrE-like"/>
</dbReference>
<reference evidence="8 9" key="1">
    <citation type="submission" date="2016-03" db="EMBL/GenBank/DDBJ databases">
        <title>Complete genome sequence of Thermococcus celer.</title>
        <authorList>
            <person name="Oger P.M."/>
        </authorList>
    </citation>
    <scope>NUCLEOTIDE SEQUENCE [LARGE SCALE GENOMIC DNA]</scope>
    <source>
        <strain evidence="8 9">Vu 13</strain>
    </source>
</reference>
<evidence type="ECO:0000256" key="3">
    <source>
        <dbReference type="ARBA" id="ARBA00022692"/>
    </source>
</evidence>
<comment type="subcellular location">
    <subcellularLocation>
        <location evidence="1">Cell membrane</location>
        <topology evidence="1">Multi-pass membrane protein</topology>
    </subcellularLocation>
</comment>
<dbReference type="RefSeq" id="WP_088862372.1">
    <property type="nucleotide sequence ID" value="NZ_CP014854.1"/>
</dbReference>
<evidence type="ECO:0000256" key="1">
    <source>
        <dbReference type="ARBA" id="ARBA00004651"/>
    </source>
</evidence>
<feature type="domain" description="EamA" evidence="7">
    <location>
        <begin position="6"/>
        <end position="131"/>
    </location>
</feature>
<dbReference type="PANTHER" id="PTHR42920">
    <property type="entry name" value="OS03G0707200 PROTEIN-RELATED"/>
    <property type="match status" value="1"/>
</dbReference>
<dbReference type="SUPFAM" id="SSF103481">
    <property type="entry name" value="Multidrug resistance efflux transporter EmrE"/>
    <property type="match status" value="2"/>
</dbReference>
<feature type="transmembrane region" description="Helical" evidence="6">
    <location>
        <begin position="63"/>
        <end position="83"/>
    </location>
</feature>
<dbReference type="Proteomes" id="UP000197156">
    <property type="component" value="Chromosome"/>
</dbReference>
<evidence type="ECO:0000256" key="2">
    <source>
        <dbReference type="ARBA" id="ARBA00022475"/>
    </source>
</evidence>
<organism evidence="8 9">
    <name type="scientific">Thermococcus celer Vu 13 = JCM 8558</name>
    <dbReference type="NCBI Taxonomy" id="1293037"/>
    <lineage>
        <taxon>Archaea</taxon>
        <taxon>Methanobacteriati</taxon>
        <taxon>Methanobacteriota</taxon>
        <taxon>Thermococci</taxon>
        <taxon>Thermococcales</taxon>
        <taxon>Thermococcaceae</taxon>
        <taxon>Thermococcus</taxon>
    </lineage>
</organism>
<feature type="transmembrane region" description="Helical" evidence="6">
    <location>
        <begin position="200"/>
        <end position="219"/>
    </location>
</feature>
<feature type="transmembrane region" description="Helical" evidence="6">
    <location>
        <begin position="32"/>
        <end position="51"/>
    </location>
</feature>
<sequence>MDRSELILLGITAIWGSTFPAMKVSLDYLPPILFLAYRFGVASLLMLLLFRSRILRRETLREGFLLGLTLFFGHGFQIVGLKYTTASNSAFITSLYVVFTPFIAYLLLGEKLKPRDLLSLAIALTGLYLISGATLNFNRGDLLTVLCAISFAFQIVLVQRFGEKDYLSLSFWQITWNFVFSLVFAALFEPFTLPHAPLPWVGVLYTAIFATVLTFTLQVKYQRNTNAHRAALIYSAEPIFGYVTSFLTIGEVLSAKGYLGAFLILVGIWNEIRKQ</sequence>
<dbReference type="OrthoDB" id="17861at2157"/>
<accession>A0A218P0H7</accession>
<feature type="transmembrane region" description="Helical" evidence="6">
    <location>
        <begin position="143"/>
        <end position="162"/>
    </location>
</feature>
<dbReference type="InterPro" id="IPR000620">
    <property type="entry name" value="EamA_dom"/>
</dbReference>
<gene>
    <name evidence="8" type="ORF">A3L02_01950</name>
</gene>
<dbReference type="InterPro" id="IPR051258">
    <property type="entry name" value="Diverse_Substrate_Transporter"/>
</dbReference>
<dbReference type="PANTHER" id="PTHR42920:SF5">
    <property type="entry name" value="EAMA DOMAIN-CONTAINING PROTEIN"/>
    <property type="match status" value="1"/>
</dbReference>
<dbReference type="AlphaFoldDB" id="A0A218P0H7"/>
<evidence type="ECO:0000256" key="5">
    <source>
        <dbReference type="ARBA" id="ARBA00023136"/>
    </source>
</evidence>
<protein>
    <submittedName>
        <fullName evidence="8">Permease</fullName>
    </submittedName>
</protein>
<keyword evidence="4 6" id="KW-1133">Transmembrane helix</keyword>
<name>A0A218P0H7_THECE</name>
<dbReference type="GO" id="GO:0005886">
    <property type="term" value="C:plasma membrane"/>
    <property type="evidence" value="ECO:0007669"/>
    <property type="project" value="UniProtKB-SubCell"/>
</dbReference>
<evidence type="ECO:0000259" key="7">
    <source>
        <dbReference type="Pfam" id="PF00892"/>
    </source>
</evidence>